<dbReference type="InterPro" id="IPR038606">
    <property type="entry name" value="To_sf"/>
</dbReference>
<evidence type="ECO:0000313" key="6">
    <source>
        <dbReference type="Proteomes" id="UP000625711"/>
    </source>
</evidence>
<dbReference type="Gene3D" id="3.15.10.30">
    <property type="entry name" value="Haemolymph juvenile hormone binding protein"/>
    <property type="match status" value="1"/>
</dbReference>
<feature type="signal peptide" evidence="4">
    <location>
        <begin position="1"/>
        <end position="18"/>
    </location>
</feature>
<protein>
    <submittedName>
        <fullName evidence="5">Uncharacterized protein</fullName>
    </submittedName>
</protein>
<dbReference type="Pfam" id="PF06585">
    <property type="entry name" value="JHBP"/>
    <property type="match status" value="1"/>
</dbReference>
<dbReference type="OrthoDB" id="8196554at2759"/>
<dbReference type="EMBL" id="JAACXV010000171">
    <property type="protein sequence ID" value="KAF7282500.1"/>
    <property type="molecule type" value="Genomic_DNA"/>
</dbReference>
<gene>
    <name evidence="5" type="ORF">GWI33_002603</name>
</gene>
<accession>A0A834IKF9</accession>
<evidence type="ECO:0000313" key="5">
    <source>
        <dbReference type="EMBL" id="KAF7282500.1"/>
    </source>
</evidence>
<dbReference type="InterPro" id="IPR010562">
    <property type="entry name" value="Haemolymph_juvenile_hormone-bd"/>
</dbReference>
<keyword evidence="2" id="KW-0090">Biological rhythms</keyword>
<comment type="similarity">
    <text evidence="3">Belongs to the TO family.</text>
</comment>
<evidence type="ECO:0000256" key="3">
    <source>
        <dbReference type="ARBA" id="ARBA00060902"/>
    </source>
</evidence>
<evidence type="ECO:0000256" key="1">
    <source>
        <dbReference type="ARBA" id="ARBA00022729"/>
    </source>
</evidence>
<dbReference type="FunFam" id="3.15.10.30:FF:000001">
    <property type="entry name" value="Takeout-like protein 1"/>
    <property type="match status" value="1"/>
</dbReference>
<comment type="caution">
    <text evidence="5">The sequence shown here is derived from an EMBL/GenBank/DDBJ whole genome shotgun (WGS) entry which is preliminary data.</text>
</comment>
<dbReference type="PANTHER" id="PTHR11008:SF14">
    <property type="entry name" value="CIRCADIAN CLOCK-CONTROLLED PROTEIN-LIKE PROTEIN"/>
    <property type="match status" value="1"/>
</dbReference>
<dbReference type="PANTHER" id="PTHR11008">
    <property type="entry name" value="PROTEIN TAKEOUT-LIKE PROTEIN"/>
    <property type="match status" value="1"/>
</dbReference>
<keyword evidence="6" id="KW-1185">Reference proteome</keyword>
<proteinExistence type="inferred from homology"/>
<name>A0A834IKF9_RHYFE</name>
<evidence type="ECO:0000256" key="4">
    <source>
        <dbReference type="SAM" id="SignalP"/>
    </source>
</evidence>
<dbReference type="AlphaFoldDB" id="A0A834IKF9"/>
<evidence type="ECO:0000256" key="2">
    <source>
        <dbReference type="ARBA" id="ARBA00023108"/>
    </source>
</evidence>
<dbReference type="Proteomes" id="UP000625711">
    <property type="component" value="Unassembled WGS sequence"/>
</dbReference>
<dbReference type="GO" id="GO:0005615">
    <property type="term" value="C:extracellular space"/>
    <property type="evidence" value="ECO:0007669"/>
    <property type="project" value="TreeGrafter"/>
</dbReference>
<keyword evidence="1 4" id="KW-0732">Signal</keyword>
<reference evidence="5" key="1">
    <citation type="submission" date="2020-08" db="EMBL/GenBank/DDBJ databases">
        <title>Genome sequencing and assembly of the red palm weevil Rhynchophorus ferrugineus.</title>
        <authorList>
            <person name="Dias G.B."/>
            <person name="Bergman C.M."/>
            <person name="Manee M."/>
        </authorList>
    </citation>
    <scope>NUCLEOTIDE SEQUENCE</scope>
    <source>
        <strain evidence="5">AA-2017</strain>
        <tissue evidence="5">Whole larva</tissue>
    </source>
</reference>
<dbReference type="SMART" id="SM00700">
    <property type="entry name" value="JHBP"/>
    <property type="match status" value="1"/>
</dbReference>
<sequence length="248" mass="27939">MMKILFLFGCVLLGLTSAKIPSYIKPLICRASDPNIEKCLYNSFEKSRPYLVKGIPELSFPPLDPFKIPIMTVNRTLNELVSIEAICRDVVVEGGRNTIIDSIKADVDRAYGELRVTVPWFAMEMDYDVSGRLLSIPLLGKGHFKGNFTDIKLSVKGSLERYQKKGEDYFRVKKVNAKGIAGDGWVKLTSKNPNLQLGADIISNFFNENPRRTMDAINPIFVETYNELFRVIADQILANLKASEWLPA</sequence>
<organism evidence="5 6">
    <name type="scientific">Rhynchophorus ferrugineus</name>
    <name type="common">Red palm weevil</name>
    <name type="synonym">Curculio ferrugineus</name>
    <dbReference type="NCBI Taxonomy" id="354439"/>
    <lineage>
        <taxon>Eukaryota</taxon>
        <taxon>Metazoa</taxon>
        <taxon>Ecdysozoa</taxon>
        <taxon>Arthropoda</taxon>
        <taxon>Hexapoda</taxon>
        <taxon>Insecta</taxon>
        <taxon>Pterygota</taxon>
        <taxon>Neoptera</taxon>
        <taxon>Endopterygota</taxon>
        <taxon>Coleoptera</taxon>
        <taxon>Polyphaga</taxon>
        <taxon>Cucujiformia</taxon>
        <taxon>Curculionidae</taxon>
        <taxon>Dryophthorinae</taxon>
        <taxon>Rhynchophorus</taxon>
    </lineage>
</organism>
<dbReference type="GO" id="GO:0007623">
    <property type="term" value="P:circadian rhythm"/>
    <property type="evidence" value="ECO:0007669"/>
    <property type="project" value="UniProtKB-ARBA"/>
</dbReference>
<feature type="chain" id="PRO_5032565027" evidence="4">
    <location>
        <begin position="19"/>
        <end position="248"/>
    </location>
</feature>